<dbReference type="OrthoDB" id="9814362at2"/>
<dbReference type="InterPro" id="IPR003660">
    <property type="entry name" value="HAMP_dom"/>
</dbReference>
<dbReference type="InterPro" id="IPR004089">
    <property type="entry name" value="MCPsignal_dom"/>
</dbReference>
<evidence type="ECO:0000259" key="8">
    <source>
        <dbReference type="PROSITE" id="PS50111"/>
    </source>
</evidence>
<feature type="region of interest" description="Disordered" evidence="6">
    <location>
        <begin position="545"/>
        <end position="584"/>
    </location>
</feature>
<keyword evidence="7" id="KW-0472">Membrane</keyword>
<keyword evidence="7" id="KW-1133">Transmembrane helix</keyword>
<dbReference type="RefSeq" id="WP_092707248.1">
    <property type="nucleotide sequence ID" value="NZ_FMAG01000001.1"/>
</dbReference>
<dbReference type="AlphaFoldDB" id="A0A1C3UAH9"/>
<dbReference type="Pfam" id="PF00672">
    <property type="entry name" value="HAMP"/>
    <property type="match status" value="1"/>
</dbReference>
<evidence type="ECO:0000256" key="2">
    <source>
        <dbReference type="ARBA" id="ARBA00022500"/>
    </source>
</evidence>
<dbReference type="Pfam" id="PF00015">
    <property type="entry name" value="MCPsignal"/>
    <property type="match status" value="1"/>
</dbReference>
<dbReference type="Gene3D" id="6.10.340.10">
    <property type="match status" value="1"/>
</dbReference>
<dbReference type="CDD" id="cd06225">
    <property type="entry name" value="HAMP"/>
    <property type="match status" value="1"/>
</dbReference>
<comment type="subcellular location">
    <subcellularLocation>
        <location evidence="1">Membrane</location>
    </subcellularLocation>
</comment>
<evidence type="ECO:0000256" key="7">
    <source>
        <dbReference type="SAM" id="Phobius"/>
    </source>
</evidence>
<evidence type="ECO:0000256" key="1">
    <source>
        <dbReference type="ARBA" id="ARBA00004370"/>
    </source>
</evidence>
<feature type="region of interest" description="Disordered" evidence="6">
    <location>
        <begin position="309"/>
        <end position="341"/>
    </location>
</feature>
<keyword evidence="11" id="KW-1185">Reference proteome</keyword>
<dbReference type="GO" id="GO:0006935">
    <property type="term" value="P:chemotaxis"/>
    <property type="evidence" value="ECO:0007669"/>
    <property type="project" value="UniProtKB-KW"/>
</dbReference>
<dbReference type="Pfam" id="PF12729">
    <property type="entry name" value="4HB_MCP_1"/>
    <property type="match status" value="1"/>
</dbReference>
<organism evidence="10 11">
    <name type="scientific">Rhizobium multihospitium</name>
    <dbReference type="NCBI Taxonomy" id="410764"/>
    <lineage>
        <taxon>Bacteria</taxon>
        <taxon>Pseudomonadati</taxon>
        <taxon>Pseudomonadota</taxon>
        <taxon>Alphaproteobacteria</taxon>
        <taxon>Hyphomicrobiales</taxon>
        <taxon>Rhizobiaceae</taxon>
        <taxon>Rhizobium/Agrobacterium group</taxon>
        <taxon>Rhizobium</taxon>
    </lineage>
</organism>
<evidence type="ECO:0000256" key="3">
    <source>
        <dbReference type="ARBA" id="ARBA00029447"/>
    </source>
</evidence>
<keyword evidence="4" id="KW-0807">Transducer</keyword>
<dbReference type="PANTHER" id="PTHR43531:SF11">
    <property type="entry name" value="METHYL-ACCEPTING CHEMOTAXIS PROTEIN 3"/>
    <property type="match status" value="1"/>
</dbReference>
<feature type="transmembrane region" description="Helical" evidence="7">
    <location>
        <begin position="188"/>
        <end position="209"/>
    </location>
</feature>
<dbReference type="InterPro" id="IPR051310">
    <property type="entry name" value="MCP_chemotaxis"/>
</dbReference>
<keyword evidence="5" id="KW-0175">Coiled coil</keyword>
<evidence type="ECO:0000256" key="6">
    <source>
        <dbReference type="SAM" id="MobiDB-lite"/>
    </source>
</evidence>
<evidence type="ECO:0000259" key="9">
    <source>
        <dbReference type="PROSITE" id="PS50885"/>
    </source>
</evidence>
<feature type="compositionally biased region" description="Polar residues" evidence="6">
    <location>
        <begin position="309"/>
        <end position="330"/>
    </location>
</feature>
<accession>A0A1C3UAH9</accession>
<gene>
    <name evidence="10" type="ORF">GA0061103_1812</name>
</gene>
<proteinExistence type="inferred from homology"/>
<feature type="region of interest" description="Disordered" evidence="6">
    <location>
        <begin position="590"/>
        <end position="609"/>
    </location>
</feature>
<dbReference type="GO" id="GO:0004888">
    <property type="term" value="F:transmembrane signaling receptor activity"/>
    <property type="evidence" value="ECO:0007669"/>
    <property type="project" value="InterPro"/>
</dbReference>
<dbReference type="FunFam" id="1.10.287.950:FF:000001">
    <property type="entry name" value="Methyl-accepting chemotaxis sensory transducer"/>
    <property type="match status" value="1"/>
</dbReference>
<evidence type="ECO:0000313" key="10">
    <source>
        <dbReference type="EMBL" id="SCB12483.1"/>
    </source>
</evidence>
<dbReference type="SMART" id="SM00304">
    <property type="entry name" value="HAMP"/>
    <property type="match status" value="1"/>
</dbReference>
<dbReference type="SMART" id="SM00283">
    <property type="entry name" value="MA"/>
    <property type="match status" value="1"/>
</dbReference>
<feature type="compositionally biased region" description="Low complexity" evidence="6">
    <location>
        <begin position="331"/>
        <end position="341"/>
    </location>
</feature>
<dbReference type="GO" id="GO:0007165">
    <property type="term" value="P:signal transduction"/>
    <property type="evidence" value="ECO:0007669"/>
    <property type="project" value="UniProtKB-KW"/>
</dbReference>
<sequence>MRFTIKLKLAIAFGFLILLSTGMSVLAIMSLSSLNSAITDIVQGPANNLRNSGDLSSAVLDAIRNEKNAILNTDPQAIGGYIDAVHEKEVTIEQLVQKLAQDPAISDKVAEFSKQYPAWKQIDDQILKLAAENTDESNRKAGALSMGEGRKASDLLQDALETVNKAILNDLHQTDLSTNDQYASARNLLLTSLGIMFVISTAVAIWIALGINRGLKKIQAVAEGVAIGDLNQNIEIKTNDEIKDLVNTINVMTGNLRNTATIADQIANGDLTVKPKPMSEKDTLGMSLQSMVERLRGVVADALSASDNVSSGSQQLSAGSEQLSQGATEQASSAEEASASMEEMAANIKQNADNAAQTEKIARQSAKDAEISGQAVDRAVNAMRTIAEKISIVQEIARQTDLLALNAAVEAARAGEHGRGFAVVASEVRKLAERSQAAAAEISSLSGETVTVATEAGDMLSRLVPDIRKTAELVAEISAACREQDIGASQINEAIQQLDKVTQQNAGASEEMSATSEELAAQAEELQASIAFFRVDQANARKAQAAHAPVHHTASPAKAKPAAKAPAARAPAARSDNSVAAQQARLKGFTLDMSMGGPDADDNDFRESA</sequence>
<feature type="domain" description="Methyl-accepting transducer" evidence="8">
    <location>
        <begin position="305"/>
        <end position="520"/>
    </location>
</feature>
<dbReference type="PRINTS" id="PR00260">
    <property type="entry name" value="CHEMTRNSDUCR"/>
</dbReference>
<dbReference type="InterPro" id="IPR024478">
    <property type="entry name" value="HlyB_4HB_MCP"/>
</dbReference>
<comment type="similarity">
    <text evidence="3">Belongs to the methyl-accepting chemotaxis (MCP) protein family.</text>
</comment>
<feature type="domain" description="HAMP" evidence="9">
    <location>
        <begin position="209"/>
        <end position="261"/>
    </location>
</feature>
<reference evidence="11" key="1">
    <citation type="submission" date="2016-08" db="EMBL/GenBank/DDBJ databases">
        <authorList>
            <person name="Varghese N."/>
            <person name="Submissions Spin"/>
        </authorList>
    </citation>
    <scope>NUCLEOTIDE SEQUENCE [LARGE SCALE GENOMIC DNA]</scope>
    <source>
        <strain evidence="11">HAMBI 2975</strain>
    </source>
</reference>
<evidence type="ECO:0000256" key="4">
    <source>
        <dbReference type="PROSITE-ProRule" id="PRU00284"/>
    </source>
</evidence>
<dbReference type="STRING" id="410764.GA0061103_1812"/>
<dbReference type="PANTHER" id="PTHR43531">
    <property type="entry name" value="PROTEIN ICFG"/>
    <property type="match status" value="1"/>
</dbReference>
<dbReference type="GO" id="GO:0005886">
    <property type="term" value="C:plasma membrane"/>
    <property type="evidence" value="ECO:0007669"/>
    <property type="project" value="TreeGrafter"/>
</dbReference>
<feature type="coiled-coil region" evidence="5">
    <location>
        <begin position="491"/>
        <end position="529"/>
    </location>
</feature>
<dbReference type="EMBL" id="FMAG01000001">
    <property type="protein sequence ID" value="SCB12483.1"/>
    <property type="molecule type" value="Genomic_DNA"/>
</dbReference>
<evidence type="ECO:0000313" key="11">
    <source>
        <dbReference type="Proteomes" id="UP000199101"/>
    </source>
</evidence>
<protein>
    <submittedName>
        <fullName evidence="10">Methyl-accepting chemotaxis protein</fullName>
    </submittedName>
</protein>
<feature type="compositionally biased region" description="Low complexity" evidence="6">
    <location>
        <begin position="545"/>
        <end position="575"/>
    </location>
</feature>
<evidence type="ECO:0000256" key="5">
    <source>
        <dbReference type="SAM" id="Coils"/>
    </source>
</evidence>
<dbReference type="InterPro" id="IPR004090">
    <property type="entry name" value="Chemotax_Me-accpt_rcpt"/>
</dbReference>
<keyword evidence="2" id="KW-0145">Chemotaxis</keyword>
<dbReference type="Gene3D" id="1.10.287.950">
    <property type="entry name" value="Methyl-accepting chemotaxis protein"/>
    <property type="match status" value="1"/>
</dbReference>
<dbReference type="PROSITE" id="PS50885">
    <property type="entry name" value="HAMP"/>
    <property type="match status" value="1"/>
</dbReference>
<name>A0A1C3UAH9_9HYPH</name>
<dbReference type="PROSITE" id="PS50111">
    <property type="entry name" value="CHEMOTAXIS_TRANSDUC_2"/>
    <property type="match status" value="1"/>
</dbReference>
<dbReference type="SUPFAM" id="SSF58104">
    <property type="entry name" value="Methyl-accepting chemotaxis protein (MCP) signaling domain"/>
    <property type="match status" value="1"/>
</dbReference>
<keyword evidence="7" id="KW-0812">Transmembrane</keyword>
<dbReference type="Proteomes" id="UP000199101">
    <property type="component" value="Unassembled WGS sequence"/>
</dbReference>